<dbReference type="PANTHER" id="PTHR48075:SF7">
    <property type="entry name" value="3-HYDROXYACYL-COA DEHYDROGENASE-RELATED"/>
    <property type="match status" value="1"/>
</dbReference>
<dbReference type="InterPro" id="IPR006176">
    <property type="entry name" value="3-OHacyl-CoA_DH_NAD-bd"/>
</dbReference>
<evidence type="ECO:0000256" key="4">
    <source>
        <dbReference type="ARBA" id="ARBA00022832"/>
    </source>
</evidence>
<gene>
    <name evidence="13" type="ORF">ACD661_02205</name>
</gene>
<comment type="catalytic activity">
    <reaction evidence="9">
        <text>a (3S)-3-hydroxyacyl-CoA + NAD(+) = a 3-oxoacyl-CoA + NADH + H(+)</text>
        <dbReference type="Rhea" id="RHEA:22432"/>
        <dbReference type="ChEBI" id="CHEBI:15378"/>
        <dbReference type="ChEBI" id="CHEBI:57318"/>
        <dbReference type="ChEBI" id="CHEBI:57540"/>
        <dbReference type="ChEBI" id="CHEBI:57945"/>
        <dbReference type="ChEBI" id="CHEBI:90726"/>
        <dbReference type="EC" id="1.1.1.35"/>
    </reaction>
</comment>
<protein>
    <recommendedName>
        <fullName evidence="3">enoyl-CoA hydratase</fullName>
        <ecNumber evidence="3">4.2.1.17</ecNumber>
    </recommendedName>
</protein>
<evidence type="ECO:0000256" key="9">
    <source>
        <dbReference type="ARBA" id="ARBA00049556"/>
    </source>
</evidence>
<keyword evidence="8" id="KW-0443">Lipid metabolism</keyword>
<dbReference type="Gene3D" id="3.40.50.720">
    <property type="entry name" value="NAD(P)-binding Rossmann-like Domain"/>
    <property type="match status" value="1"/>
</dbReference>
<dbReference type="EMBL" id="JBGORX010000001">
    <property type="protein sequence ID" value="MFJ1267365.1"/>
    <property type="molecule type" value="Genomic_DNA"/>
</dbReference>
<dbReference type="InterPro" id="IPR036291">
    <property type="entry name" value="NAD(P)-bd_dom_sf"/>
</dbReference>
<evidence type="ECO:0000256" key="3">
    <source>
        <dbReference type="ARBA" id="ARBA00012076"/>
    </source>
</evidence>
<dbReference type="CDD" id="cd06558">
    <property type="entry name" value="crotonase-like"/>
    <property type="match status" value="1"/>
</dbReference>
<evidence type="ECO:0000256" key="5">
    <source>
        <dbReference type="ARBA" id="ARBA00022963"/>
    </source>
</evidence>
<dbReference type="Gene3D" id="3.90.226.10">
    <property type="entry name" value="2-enoyl-CoA Hydratase, Chain A, domain 1"/>
    <property type="match status" value="1"/>
</dbReference>
<dbReference type="InterPro" id="IPR006108">
    <property type="entry name" value="3HC_DH_C"/>
</dbReference>
<dbReference type="SUPFAM" id="SSF52096">
    <property type="entry name" value="ClpP/crotonase"/>
    <property type="match status" value="1"/>
</dbReference>
<organism evidence="13 14">
    <name type="scientific">Legionella lytica</name>
    <dbReference type="NCBI Taxonomy" id="96232"/>
    <lineage>
        <taxon>Bacteria</taxon>
        <taxon>Pseudomonadati</taxon>
        <taxon>Pseudomonadota</taxon>
        <taxon>Gammaproteobacteria</taxon>
        <taxon>Legionellales</taxon>
        <taxon>Legionellaceae</taxon>
        <taxon>Legionella</taxon>
    </lineage>
</organism>
<evidence type="ECO:0000256" key="10">
    <source>
        <dbReference type="RuleBase" id="RU003707"/>
    </source>
</evidence>
<dbReference type="SUPFAM" id="SSF48179">
    <property type="entry name" value="6-phosphogluconate dehydrogenase C-terminal domain-like"/>
    <property type="match status" value="2"/>
</dbReference>
<comment type="similarity">
    <text evidence="2">In the N-terminal section; belongs to the enoyl-CoA hydratase/isomerase family.</text>
</comment>
<dbReference type="Pfam" id="PF00725">
    <property type="entry name" value="3HCDH"/>
    <property type="match status" value="1"/>
</dbReference>
<keyword evidence="6" id="KW-0560">Oxidoreductase</keyword>
<evidence type="ECO:0000259" key="12">
    <source>
        <dbReference type="Pfam" id="PF02737"/>
    </source>
</evidence>
<dbReference type="Pfam" id="PF00378">
    <property type="entry name" value="ECH_1"/>
    <property type="match status" value="1"/>
</dbReference>
<feature type="domain" description="3-hydroxyacyl-CoA dehydrogenase NAD binding" evidence="12">
    <location>
        <begin position="9"/>
        <end position="192"/>
    </location>
</feature>
<dbReference type="PANTHER" id="PTHR48075">
    <property type="entry name" value="3-HYDROXYACYL-COA DEHYDROGENASE FAMILY PROTEIN"/>
    <property type="match status" value="1"/>
</dbReference>
<comment type="pathway">
    <text evidence="1">Lipid metabolism; fatty acid beta-oxidation.</text>
</comment>
<proteinExistence type="inferred from homology"/>
<dbReference type="InterPro" id="IPR008927">
    <property type="entry name" value="6-PGluconate_DH-like_C_sf"/>
</dbReference>
<evidence type="ECO:0000256" key="6">
    <source>
        <dbReference type="ARBA" id="ARBA00023002"/>
    </source>
</evidence>
<evidence type="ECO:0000256" key="2">
    <source>
        <dbReference type="ARBA" id="ARBA00008750"/>
    </source>
</evidence>
<dbReference type="InterPro" id="IPR001753">
    <property type="entry name" value="Enoyl-CoA_hydra/iso"/>
</dbReference>
<evidence type="ECO:0000256" key="8">
    <source>
        <dbReference type="ARBA" id="ARBA00023098"/>
    </source>
</evidence>
<comment type="similarity">
    <text evidence="10">Belongs to the enoyl-CoA hydratase/isomerase family.</text>
</comment>
<keyword evidence="5" id="KW-0442">Lipid degradation</keyword>
<dbReference type="Proteomes" id="UP001615550">
    <property type="component" value="Unassembled WGS sequence"/>
</dbReference>
<evidence type="ECO:0000256" key="1">
    <source>
        <dbReference type="ARBA" id="ARBA00005005"/>
    </source>
</evidence>
<feature type="domain" description="3-hydroxyacyl-CoA dehydrogenase C-terminal" evidence="11">
    <location>
        <begin position="195"/>
        <end position="294"/>
    </location>
</feature>
<comment type="caution">
    <text evidence="13">The sequence shown here is derived from an EMBL/GenBank/DDBJ whole genome shotgun (WGS) entry which is preliminary data.</text>
</comment>
<evidence type="ECO:0000256" key="7">
    <source>
        <dbReference type="ARBA" id="ARBA00023027"/>
    </source>
</evidence>
<keyword evidence="14" id="KW-1185">Reference proteome</keyword>
<dbReference type="InterPro" id="IPR018376">
    <property type="entry name" value="Enoyl-CoA_hyd/isom_CS"/>
</dbReference>
<accession>A0ABW8D3U5</accession>
<dbReference type="InterPro" id="IPR029045">
    <property type="entry name" value="ClpP/crotonase-like_dom_sf"/>
</dbReference>
<reference evidence="13 14" key="1">
    <citation type="submission" date="2024-08" db="EMBL/GenBank/DDBJ databases">
        <title>Draft Genome Sequence of Legionella lytica strain DSB2004, Isolated From a Fire Sprinkler System.</title>
        <authorList>
            <person name="Everhart A.D."/>
            <person name="Kidane D.T."/>
            <person name="Farone A.L."/>
            <person name="Farone M.B."/>
        </authorList>
    </citation>
    <scope>NUCLEOTIDE SEQUENCE [LARGE SCALE GENOMIC DNA]</scope>
    <source>
        <strain evidence="13 14">DSB2004</strain>
    </source>
</reference>
<dbReference type="SUPFAM" id="SSF51735">
    <property type="entry name" value="NAD(P)-binding Rossmann-fold domains"/>
    <property type="match status" value="1"/>
</dbReference>
<dbReference type="EC" id="4.2.1.17" evidence="3"/>
<keyword evidence="4" id="KW-0276">Fatty acid metabolism</keyword>
<dbReference type="Gene3D" id="1.10.1040.50">
    <property type="match status" value="1"/>
</dbReference>
<keyword evidence="7" id="KW-0520">NAD</keyword>
<sequence>MQEPFFIKKVAVLGAGVMGAQIAAHCVNAGIETLLYDLPSKDANANALIDKAIANLTKLKPAPLATAQTAALLHARNYEQNLAELTECDLIIEAIAERLDWKEDLYKRISPHLTDRSILVSNTSGLSINALCAVLPEAHRKNFCGVHFFNPPRYMHLAELIPAKTTDAKLVDHLEAWLTSYLGKGVVRAKDTPNFIANRVGVFSLLTTLHHASAMNMGLDEVDALTGPLLGRPKSATFRTMDVVGLDTMEHVVRTMQEQLKEDPWHHSFKLPEWLSGLIKEGHLGQKSGQGIYRKNGKAIEVYDIQSASYRLSKSEVSDELKAIMGNADPVARMHGLMTSSNKQAKFLAACFRDLFHYCAYHLETIADNARDVDLAIRWGFGWMQGPFETWQLSDLAKTTQFISEAIKERATLSTAQLPGWLFEIDAFYKEEGAYSPQKNNYQPRSELPVYKRQFFPDRVIKESAHPTSVLYENDGVRLWHLQDDVAVLSFKSKANTLGQAVLDGLEASLDVAEKQCRGLIIYQQDAANFSSGADLRHVMKLIQDNKMQALNDMIAQFQAGAMRLKYSSIPTVAALRGRALGGGCEFMMHCDAVVAAFESYPGLVEVGVGVIPAGGGCKEMAMRAASIPHADLMTVIQSYFQQIAMAQVAGSAAEAKQMGYLRSTDTFVMHADEVLYAALNKIKLMHAENYLPPLPRQFKVAGIEGLARLQTGLVNWLEGGFISQHDYFLSTELAKVLCGGNLNQGALVDEAWMLKLERDAFVTLASTPETQARISHLLETGKPLRN</sequence>
<evidence type="ECO:0000259" key="11">
    <source>
        <dbReference type="Pfam" id="PF00725"/>
    </source>
</evidence>
<dbReference type="PROSITE" id="PS00166">
    <property type="entry name" value="ENOYL_COA_HYDRATASE"/>
    <property type="match status" value="1"/>
</dbReference>
<evidence type="ECO:0000313" key="13">
    <source>
        <dbReference type="EMBL" id="MFJ1267365.1"/>
    </source>
</evidence>
<name>A0ABW8D3U5_9GAMM</name>
<dbReference type="Pfam" id="PF02737">
    <property type="entry name" value="3HCDH_N"/>
    <property type="match status" value="1"/>
</dbReference>
<evidence type="ECO:0000313" key="14">
    <source>
        <dbReference type="Proteomes" id="UP001615550"/>
    </source>
</evidence>
<dbReference type="RefSeq" id="WP_400185990.1">
    <property type="nucleotide sequence ID" value="NZ_JBGORX010000001.1"/>
</dbReference>